<feature type="compositionally biased region" description="Polar residues" evidence="1">
    <location>
        <begin position="15"/>
        <end position="26"/>
    </location>
</feature>
<accession>A0A5C3EH57</accession>
<dbReference type="Proteomes" id="UP000324022">
    <property type="component" value="Unassembled WGS sequence"/>
</dbReference>
<proteinExistence type="predicted"/>
<sequence length="133" mass="14709">MASAMPVGSPPWSPETPNTNTGSSSHSRPELMDLTGSMESRSDWRPDMPSHTFPPNHWDFSLGRYQYVNYPADSGIAGLGSGPGNIPISGTTYQPSPHPARRYHGPTQSILNMGTHEKLIYNLDRYHFEGIRP</sequence>
<reference evidence="2 3" key="1">
    <citation type="submission" date="2018-03" db="EMBL/GenBank/DDBJ databases">
        <authorList>
            <person name="Guldener U."/>
        </authorList>
    </citation>
    <scope>NUCLEOTIDE SEQUENCE [LARGE SCALE GENOMIC DNA]</scope>
    <source>
        <strain evidence="2 3">NBRC100155</strain>
    </source>
</reference>
<organism evidence="2 3">
    <name type="scientific">Ustilago trichophora</name>
    <dbReference type="NCBI Taxonomy" id="86804"/>
    <lineage>
        <taxon>Eukaryota</taxon>
        <taxon>Fungi</taxon>
        <taxon>Dikarya</taxon>
        <taxon>Basidiomycota</taxon>
        <taxon>Ustilaginomycotina</taxon>
        <taxon>Ustilaginomycetes</taxon>
        <taxon>Ustilaginales</taxon>
        <taxon>Ustilaginaceae</taxon>
        <taxon>Ustilago</taxon>
    </lineage>
</organism>
<gene>
    <name evidence="2" type="ORF">UTRI_04869_B</name>
</gene>
<keyword evidence="3" id="KW-1185">Reference proteome</keyword>
<dbReference type="EMBL" id="OOIN01000028">
    <property type="protein sequence ID" value="SPO29405.1"/>
    <property type="molecule type" value="Genomic_DNA"/>
</dbReference>
<evidence type="ECO:0000313" key="3">
    <source>
        <dbReference type="Proteomes" id="UP000324022"/>
    </source>
</evidence>
<name>A0A5C3EH57_9BASI</name>
<evidence type="ECO:0000256" key="1">
    <source>
        <dbReference type="SAM" id="MobiDB-lite"/>
    </source>
</evidence>
<feature type="region of interest" description="Disordered" evidence="1">
    <location>
        <begin position="1"/>
        <end position="48"/>
    </location>
</feature>
<protein>
    <submittedName>
        <fullName evidence="2">Uncharacterized protein</fullName>
    </submittedName>
</protein>
<dbReference type="AlphaFoldDB" id="A0A5C3EH57"/>
<evidence type="ECO:0000313" key="2">
    <source>
        <dbReference type="EMBL" id="SPO29405.1"/>
    </source>
</evidence>